<dbReference type="GO" id="GO:0032196">
    <property type="term" value="P:transposition"/>
    <property type="evidence" value="ECO:0007669"/>
    <property type="project" value="UniProtKB-KW"/>
</dbReference>
<dbReference type="PANTHER" id="PTHR30405">
    <property type="entry name" value="TRANSPOSASE"/>
    <property type="match status" value="1"/>
</dbReference>
<evidence type="ECO:0000313" key="8">
    <source>
        <dbReference type="EMBL" id="AJY74458.1"/>
    </source>
</evidence>
<feature type="domain" description="Cas12f1-like TNB" evidence="7">
    <location>
        <begin position="276"/>
        <end position="338"/>
    </location>
</feature>
<dbReference type="Pfam" id="PF07282">
    <property type="entry name" value="Cas12f1-like_TNB"/>
    <property type="match status" value="1"/>
</dbReference>
<dbReference type="InterPro" id="IPR001959">
    <property type="entry name" value="Transposase"/>
</dbReference>
<dbReference type="Proteomes" id="UP000032633">
    <property type="component" value="Chromosome"/>
</dbReference>
<reference evidence="9" key="2">
    <citation type="submission" date="2015-03" db="EMBL/GenBank/DDBJ databases">
        <title>Genome sequence of Paenibacillus beijingensis strain DSM 24997T.</title>
        <authorList>
            <person name="Kwak Y."/>
            <person name="Shin J.-H."/>
        </authorList>
    </citation>
    <scope>NUCLEOTIDE SEQUENCE [LARGE SCALE GENOMIC DNA]</scope>
    <source>
        <strain evidence="9">DSM 24997</strain>
    </source>
</reference>
<dbReference type="InterPro" id="IPR010095">
    <property type="entry name" value="Cas12f1-like_TNB"/>
</dbReference>
<evidence type="ECO:0000259" key="6">
    <source>
        <dbReference type="Pfam" id="PF01385"/>
    </source>
</evidence>
<dbReference type="NCBIfam" id="NF040570">
    <property type="entry name" value="guided_TnpB"/>
    <property type="match status" value="1"/>
</dbReference>
<dbReference type="Pfam" id="PF01385">
    <property type="entry name" value="OrfB_IS605"/>
    <property type="match status" value="1"/>
</dbReference>
<organism evidence="8 9">
    <name type="scientific">Paenibacillus beijingensis</name>
    <dbReference type="NCBI Taxonomy" id="1126833"/>
    <lineage>
        <taxon>Bacteria</taxon>
        <taxon>Bacillati</taxon>
        <taxon>Bacillota</taxon>
        <taxon>Bacilli</taxon>
        <taxon>Bacillales</taxon>
        <taxon>Paenibacillaceae</taxon>
        <taxon>Paenibacillus</taxon>
    </lineage>
</organism>
<name>A0A0D5NHQ6_9BACL</name>
<evidence type="ECO:0000313" key="9">
    <source>
        <dbReference type="Proteomes" id="UP000032633"/>
    </source>
</evidence>
<dbReference type="RefSeq" id="WP_045669893.1">
    <property type="nucleotide sequence ID" value="NZ_CP011058.1"/>
</dbReference>
<dbReference type="GO" id="GO:0003677">
    <property type="term" value="F:DNA binding"/>
    <property type="evidence" value="ECO:0007669"/>
    <property type="project" value="UniProtKB-KW"/>
</dbReference>
<reference evidence="8 9" key="1">
    <citation type="journal article" date="2015" name="J. Biotechnol.">
        <title>Complete genome sequence of Paenibacillus beijingensis 7188(T) (=DSM 24997(T)), a novel rhizobacterium from jujube garden soil.</title>
        <authorList>
            <person name="Kwak Y."/>
            <person name="Shin J.H."/>
        </authorList>
    </citation>
    <scope>NUCLEOTIDE SEQUENCE [LARGE SCALE GENOMIC DNA]</scope>
    <source>
        <strain evidence="8 9">DSM 24997</strain>
    </source>
</reference>
<comment type="similarity">
    <text evidence="2">In the N-terminal section; belongs to the transposase 2 family.</text>
</comment>
<proteinExistence type="inferred from homology"/>
<evidence type="ECO:0000256" key="3">
    <source>
        <dbReference type="ARBA" id="ARBA00022578"/>
    </source>
</evidence>
<evidence type="ECO:0000259" key="7">
    <source>
        <dbReference type="Pfam" id="PF07282"/>
    </source>
</evidence>
<dbReference type="NCBIfam" id="TIGR01766">
    <property type="entry name" value="IS200/IS605 family accessory protein TnpB-like domain"/>
    <property type="match status" value="1"/>
</dbReference>
<accession>A0A0D5NHQ6</accession>
<dbReference type="STRING" id="1126833.VN24_07570"/>
<sequence>MQTVTVQIRIFPNDVSLLKEMGNEYIQTVNRLTEQAETAGVFPKLTSKDVEANLPSAIRNQAIRDARSIHKKTKKQGKRPILKQRAYYVNNQNYTIGQNTVSFPVMADGKVRRLTVSARIEEREQHVLDSGKSGLLKIVEKSGKWYVHLSIELQVKEAAGDITMGIDLGLKVPAVVVTSTGKTRFVGNGRQNKYIRRKYNSRRRKMGKLKKLSAIRKQQNKEHRYITDQNHKISRTIVNLAIEEQVSVIKVEKLTSIRQTTRTSRKNAKNLHNWSFYQLQKFIAYKAALAGIKVMEVNPAYTSQTCPACGKRNKATDRTYRCLCGFHSHRDRVGAVNIMRQPVTDG</sequence>
<keyword evidence="4" id="KW-0238">DNA-binding</keyword>
<dbReference type="PANTHER" id="PTHR30405:SF11">
    <property type="entry name" value="RNA-GUIDED DNA ENDONUCLEASE RV2885C-RELATED"/>
    <property type="match status" value="1"/>
</dbReference>
<keyword evidence="9" id="KW-1185">Reference proteome</keyword>
<protein>
    <submittedName>
        <fullName evidence="8">Transposase</fullName>
    </submittedName>
</protein>
<feature type="domain" description="Probable transposase IS891/IS1136/IS1341" evidence="6">
    <location>
        <begin position="154"/>
        <end position="257"/>
    </location>
</feature>
<keyword evidence="5" id="KW-0233">DNA recombination</keyword>
<dbReference type="HOGENOM" id="CLU_032903_3_1_9"/>
<dbReference type="EMBL" id="CP011058">
    <property type="protein sequence ID" value="AJY74458.1"/>
    <property type="molecule type" value="Genomic_DNA"/>
</dbReference>
<dbReference type="PATRIC" id="fig|1126833.4.peg.1663"/>
<evidence type="ECO:0000256" key="4">
    <source>
        <dbReference type="ARBA" id="ARBA00023125"/>
    </source>
</evidence>
<dbReference type="KEGG" id="pbj:VN24_07570"/>
<gene>
    <name evidence="8" type="ORF">VN24_07570</name>
</gene>
<evidence type="ECO:0000256" key="1">
    <source>
        <dbReference type="ARBA" id="ARBA00008761"/>
    </source>
</evidence>
<dbReference type="GO" id="GO:0006310">
    <property type="term" value="P:DNA recombination"/>
    <property type="evidence" value="ECO:0007669"/>
    <property type="project" value="UniProtKB-KW"/>
</dbReference>
<dbReference type="OrthoDB" id="4278026at2"/>
<evidence type="ECO:0000256" key="2">
    <source>
        <dbReference type="ARBA" id="ARBA00011044"/>
    </source>
</evidence>
<evidence type="ECO:0000256" key="5">
    <source>
        <dbReference type="ARBA" id="ARBA00023172"/>
    </source>
</evidence>
<keyword evidence="3" id="KW-0815">Transposition</keyword>
<dbReference type="AlphaFoldDB" id="A0A0D5NHQ6"/>
<dbReference type="InterPro" id="IPR051399">
    <property type="entry name" value="RNA-guided_DNA_endo/Transpos"/>
</dbReference>
<comment type="similarity">
    <text evidence="1">In the C-terminal section; belongs to the transposase 35 family.</text>
</comment>